<dbReference type="HOGENOM" id="CLU_006190_0_0_1"/>
<dbReference type="GO" id="GO:0008270">
    <property type="term" value="F:zinc ion binding"/>
    <property type="evidence" value="ECO:0007669"/>
    <property type="project" value="UniProtKB-KW"/>
</dbReference>
<dbReference type="GeneTree" id="ENSGT00510000046929"/>
<feature type="compositionally biased region" description="Basic residues" evidence="8">
    <location>
        <begin position="134"/>
        <end position="153"/>
    </location>
</feature>
<feature type="region of interest" description="Disordered" evidence="8">
    <location>
        <begin position="87"/>
        <end position="223"/>
    </location>
</feature>
<evidence type="ECO:0000256" key="3">
    <source>
        <dbReference type="ARBA" id="ARBA00022833"/>
    </source>
</evidence>
<reference evidence="11" key="2">
    <citation type="journal article" date="2008" name="Genome Biol.">
        <title>Improved genome assembly and evidence-based global gene model set for the chordate Ciona intestinalis: new insight into intron and operon populations.</title>
        <authorList>
            <person name="Satou Y."/>
            <person name="Mineta K."/>
            <person name="Ogasawara M."/>
            <person name="Sasakura Y."/>
            <person name="Shoguchi E."/>
            <person name="Ueno K."/>
            <person name="Yamada L."/>
            <person name="Matsumoto J."/>
            <person name="Wasserscheid J."/>
            <person name="Dewar K."/>
            <person name="Wiley G.B."/>
            <person name="Macmil S.L."/>
            <person name="Roe B.A."/>
            <person name="Zeller R.W."/>
            <person name="Hastings K.E."/>
            <person name="Lemaire P."/>
            <person name="Lindquist E."/>
            <person name="Endo T."/>
            <person name="Hotta K."/>
            <person name="Inaba K."/>
        </authorList>
    </citation>
    <scope>NUCLEOTIDE SEQUENCE [LARGE SCALE GENOMIC DNA]</scope>
    <source>
        <strain evidence="11">wild type</strain>
    </source>
</reference>
<dbReference type="SUPFAM" id="SSF90229">
    <property type="entry name" value="CCCH zinc finger"/>
    <property type="match status" value="1"/>
</dbReference>
<feature type="compositionally biased region" description="Polar residues" evidence="8">
    <location>
        <begin position="200"/>
        <end position="209"/>
    </location>
</feature>
<dbReference type="GO" id="GO:0003723">
    <property type="term" value="F:RNA binding"/>
    <property type="evidence" value="ECO:0000318"/>
    <property type="project" value="GO_Central"/>
</dbReference>
<evidence type="ECO:0000256" key="2">
    <source>
        <dbReference type="ARBA" id="ARBA00022771"/>
    </source>
</evidence>
<feature type="region of interest" description="Disordered" evidence="8">
    <location>
        <begin position="859"/>
        <end position="880"/>
    </location>
</feature>
<dbReference type="InParanoid" id="F7BHN6"/>
<keyword evidence="2 7" id="KW-0863">Zinc-finger</keyword>
<dbReference type="CDD" id="cd12258">
    <property type="entry name" value="RRM2_RBM26_like"/>
    <property type="match status" value="1"/>
</dbReference>
<dbReference type="InterPro" id="IPR002483">
    <property type="entry name" value="PWI_dom"/>
</dbReference>
<keyword evidence="3 7" id="KW-0862">Zinc</keyword>
<gene>
    <name evidence="11" type="primary">zf(c3h)-9</name>
</gene>
<dbReference type="InterPro" id="IPR035979">
    <property type="entry name" value="RBD_domain_sf"/>
</dbReference>
<dbReference type="InterPro" id="IPR039511">
    <property type="entry name" value="RBM26-like_RRM2"/>
</dbReference>
<keyword evidence="4 6" id="KW-0694">RNA-binding</keyword>
<dbReference type="PANTHER" id="PTHR14398:SF0">
    <property type="entry name" value="ZINC FINGER PROTEIN SWM"/>
    <property type="match status" value="1"/>
</dbReference>
<evidence type="ECO:0000259" key="10">
    <source>
        <dbReference type="PROSITE" id="PS50103"/>
    </source>
</evidence>
<dbReference type="PROSITE" id="PS50102">
    <property type="entry name" value="RRM"/>
    <property type="match status" value="1"/>
</dbReference>
<feature type="compositionally biased region" description="Basic residues" evidence="8">
    <location>
        <begin position="170"/>
        <end position="179"/>
    </location>
</feature>
<accession>F7BHN6</accession>
<reference evidence="11" key="3">
    <citation type="submission" date="2025-08" db="UniProtKB">
        <authorList>
            <consortium name="Ensembl"/>
        </authorList>
    </citation>
    <scope>IDENTIFICATION</scope>
</reference>
<organism evidence="11 12">
    <name type="scientific">Ciona intestinalis</name>
    <name type="common">Transparent sea squirt</name>
    <name type="synonym">Ascidia intestinalis</name>
    <dbReference type="NCBI Taxonomy" id="7719"/>
    <lineage>
        <taxon>Eukaryota</taxon>
        <taxon>Metazoa</taxon>
        <taxon>Chordata</taxon>
        <taxon>Tunicata</taxon>
        <taxon>Ascidiacea</taxon>
        <taxon>Phlebobranchia</taxon>
        <taxon>Cionidae</taxon>
        <taxon>Ciona</taxon>
    </lineage>
</organism>
<dbReference type="Proteomes" id="UP000008144">
    <property type="component" value="Chromosome 14"/>
</dbReference>
<evidence type="ECO:0000256" key="8">
    <source>
        <dbReference type="SAM" id="MobiDB-lite"/>
    </source>
</evidence>
<sequence>MVAIDNVDALQTWLTKKLSPVCDADPKALAKYVVALVKKEKSQDDLKTLCKEQLDVFLQKETDAFVSALFEALTSKSYIKEESITNVQTEVHRKSSSNDKQKENSRSHRTKSRSRSPHRVRSQDGRRYNDDRRNRRRSPMASHRHQSNRRQRSRSSSPIARSSRSSVSPVHKRRSHRSSPRQSRSPIRRKRIRKSSSPAQASENSQSKDGNQKSYSSETKEKKERCWDYDQKGFCMKGDSCPYDHGTDAVVVDDISITSPTRKNANEATNIDTRLPPPIAHTNIEPLQHLIPRLPISMPMPIPPVMPPMSLPPPHILHQFPPPPLNLRPSNPNIMPPQPQPYNPEAPALHGIQNQQNPAINISNTFQKKPDQDNDSMKRPFHRTAGNRTIIVKKIPPSLNNITKLNEHFTKFGSINNIQVKFNMQPNQALIEFAHPNSARAAMRDTHAILNNRFIRAFWFNQNEIQTANNEASATSTIKDRVGSLPNPNQLKYTAPSIERKKANADVNVTRTITNPLAPPAAEKTDKPNTDAATVEAKKAVIAARNSMRQKSQQRQRLVLQKKMELQKKKRGLLQKQVEQQKLLLAKLDSNKNMSPKERLELIKTLKALTSSTDIIRHEKPSKVEVAIKQSQKQKDLLDAELDLYNASTNGENTVSLKQKLNQLKVEAKTMGIVTGYRGGWSRGRGGSRMSSRGNHHRFIRSGANLDRRPCEIRVSGFQDTEKDEMIAHFSEFGEIDTLTYDEEGITCAIKYKARQDAEHAASNGASFKGRNLIIVWTSQSKPNQRDFTASSDNGGSVEKVEATIKSEVGVAAGNDEDDNDDDDEDNISVVVDRVEPFTPPQDDYGYPILEEELDEEALLTGGDIDDDDDVVSEERSWRH</sequence>
<dbReference type="OMA" id="NESYDEM"/>
<protein>
    <submittedName>
        <fullName evidence="11">Zinc finger protein</fullName>
    </submittedName>
</protein>
<feature type="compositionally biased region" description="Basic and acidic residues" evidence="8">
    <location>
        <begin position="90"/>
        <end position="106"/>
    </location>
</feature>
<keyword evidence="12" id="KW-1185">Reference proteome</keyword>
<dbReference type="FunFam" id="3.30.70.330:FF:001557">
    <property type="match status" value="1"/>
</dbReference>
<dbReference type="FunCoup" id="F7BHN6">
    <property type="interactions" value="789"/>
</dbReference>
<dbReference type="PROSITE" id="PS50103">
    <property type="entry name" value="ZF_C3H1"/>
    <property type="match status" value="1"/>
</dbReference>
<evidence type="ECO:0000256" key="4">
    <source>
        <dbReference type="ARBA" id="ARBA00022884"/>
    </source>
</evidence>
<proteinExistence type="predicted"/>
<feature type="zinc finger region" description="C3H1-type" evidence="7">
    <location>
        <begin position="220"/>
        <end position="248"/>
    </location>
</feature>
<reference evidence="12" key="1">
    <citation type="journal article" date="2002" name="Science">
        <title>The draft genome of Ciona intestinalis: insights into chordate and vertebrate origins.</title>
        <authorList>
            <person name="Dehal P."/>
            <person name="Satou Y."/>
            <person name="Campbell R.K."/>
            <person name="Chapman J."/>
            <person name="Degnan B."/>
            <person name="De Tomaso A."/>
            <person name="Davidson B."/>
            <person name="Di Gregorio A."/>
            <person name="Gelpke M."/>
            <person name="Goodstein D.M."/>
            <person name="Harafuji N."/>
            <person name="Hastings K.E."/>
            <person name="Ho I."/>
            <person name="Hotta K."/>
            <person name="Huang W."/>
            <person name="Kawashima T."/>
            <person name="Lemaire P."/>
            <person name="Martinez D."/>
            <person name="Meinertzhagen I.A."/>
            <person name="Necula S."/>
            <person name="Nonaka M."/>
            <person name="Putnam N."/>
            <person name="Rash S."/>
            <person name="Saiga H."/>
            <person name="Satake M."/>
            <person name="Terry A."/>
            <person name="Yamada L."/>
            <person name="Wang H.G."/>
            <person name="Awazu S."/>
            <person name="Azumi K."/>
            <person name="Boore J."/>
            <person name="Branno M."/>
            <person name="Chin-Bow S."/>
            <person name="DeSantis R."/>
            <person name="Doyle S."/>
            <person name="Francino P."/>
            <person name="Keys D.N."/>
            <person name="Haga S."/>
            <person name="Hayashi H."/>
            <person name="Hino K."/>
            <person name="Imai K.S."/>
            <person name="Inaba K."/>
            <person name="Kano S."/>
            <person name="Kobayashi K."/>
            <person name="Kobayashi M."/>
            <person name="Lee B.I."/>
            <person name="Makabe K.W."/>
            <person name="Manohar C."/>
            <person name="Matassi G."/>
            <person name="Medina M."/>
            <person name="Mochizuki Y."/>
            <person name="Mount S."/>
            <person name="Morishita T."/>
            <person name="Miura S."/>
            <person name="Nakayama A."/>
            <person name="Nishizaka S."/>
            <person name="Nomoto H."/>
            <person name="Ohta F."/>
            <person name="Oishi K."/>
            <person name="Rigoutsos I."/>
            <person name="Sano M."/>
            <person name="Sasaki A."/>
            <person name="Sasakura Y."/>
            <person name="Shoguchi E."/>
            <person name="Shin-i T."/>
            <person name="Spagnuolo A."/>
            <person name="Stainier D."/>
            <person name="Suzuki M.M."/>
            <person name="Tassy O."/>
            <person name="Takatori N."/>
            <person name="Tokuoka M."/>
            <person name="Yagi K."/>
            <person name="Yoshizaki F."/>
            <person name="Wada S."/>
            <person name="Zhang C."/>
            <person name="Hyatt P.D."/>
            <person name="Larimer F."/>
            <person name="Detter C."/>
            <person name="Doggett N."/>
            <person name="Glavina T."/>
            <person name="Hawkins T."/>
            <person name="Richardson P."/>
            <person name="Lucas S."/>
            <person name="Kohara Y."/>
            <person name="Levine M."/>
            <person name="Satoh N."/>
            <person name="Rokhsar D.S."/>
        </authorList>
    </citation>
    <scope>NUCLEOTIDE SEQUENCE [LARGE SCALE GENOMIC DNA]</scope>
</reference>
<evidence type="ECO:0000256" key="7">
    <source>
        <dbReference type="PROSITE-ProRule" id="PRU00723"/>
    </source>
</evidence>
<dbReference type="Pfam" id="PF14605">
    <property type="entry name" value="Nup35_RRM_2"/>
    <property type="match status" value="1"/>
</dbReference>
<feature type="domain" description="C3H1-type" evidence="10">
    <location>
        <begin position="220"/>
        <end position="248"/>
    </location>
</feature>
<evidence type="ECO:0000256" key="1">
    <source>
        <dbReference type="ARBA" id="ARBA00022723"/>
    </source>
</evidence>
<dbReference type="FunFam" id="3.30.70.330:FF:000208">
    <property type="entry name" value="RNA-binding protein 27 isoform X2"/>
    <property type="match status" value="1"/>
</dbReference>
<dbReference type="EMBL" id="EAAA01001262">
    <property type="status" value="NOT_ANNOTATED_CDS"/>
    <property type="molecule type" value="Genomic_DNA"/>
</dbReference>
<dbReference type="GO" id="GO:0005634">
    <property type="term" value="C:nucleus"/>
    <property type="evidence" value="ECO:0000318"/>
    <property type="project" value="GO_Central"/>
</dbReference>
<dbReference type="Pfam" id="PF00076">
    <property type="entry name" value="RRM_1"/>
    <property type="match status" value="1"/>
</dbReference>
<evidence type="ECO:0000256" key="5">
    <source>
        <dbReference type="ARBA" id="ARBA00043866"/>
    </source>
</evidence>
<feature type="compositionally biased region" description="Low complexity" evidence="8">
    <location>
        <begin position="154"/>
        <end position="169"/>
    </location>
</feature>
<dbReference type="Gene3D" id="3.30.70.330">
    <property type="match status" value="2"/>
</dbReference>
<dbReference type="InterPro" id="IPR036855">
    <property type="entry name" value="Znf_CCCH_sf"/>
</dbReference>
<dbReference type="Ensembl" id="ENSCINT00000007207.3">
    <property type="protein sequence ID" value="ENSCINP00000007207.3"/>
    <property type="gene ID" value="ENSCING00000003516.3"/>
</dbReference>
<evidence type="ECO:0000256" key="6">
    <source>
        <dbReference type="PROSITE-ProRule" id="PRU00176"/>
    </source>
</evidence>
<dbReference type="PANTHER" id="PTHR14398">
    <property type="entry name" value="RNA RECOGNITION RRM/RNP DOMAIN"/>
    <property type="match status" value="1"/>
</dbReference>
<evidence type="ECO:0000313" key="11">
    <source>
        <dbReference type="Ensembl" id="ENSCINP00000007207.3"/>
    </source>
</evidence>
<reference evidence="11" key="4">
    <citation type="submission" date="2025-09" db="UniProtKB">
        <authorList>
            <consortium name="Ensembl"/>
        </authorList>
    </citation>
    <scope>IDENTIFICATION</scope>
</reference>
<name>F7BHN6_CIOIN</name>
<dbReference type="Gene3D" id="1.20.1390.10">
    <property type="entry name" value="PWI domain"/>
    <property type="match status" value="1"/>
</dbReference>
<feature type="compositionally biased region" description="Basic and acidic residues" evidence="8">
    <location>
        <begin position="121"/>
        <end position="133"/>
    </location>
</feature>
<feature type="compositionally biased region" description="Acidic residues" evidence="8">
    <location>
        <begin position="859"/>
        <end position="872"/>
    </location>
</feature>
<dbReference type="Pfam" id="PF01480">
    <property type="entry name" value="PWI"/>
    <property type="match status" value="1"/>
</dbReference>
<feature type="domain" description="RRM" evidence="9">
    <location>
        <begin position="388"/>
        <end position="472"/>
    </location>
</feature>
<dbReference type="InterPro" id="IPR045137">
    <property type="entry name" value="RBM26/27"/>
</dbReference>
<dbReference type="InterPro" id="IPR000571">
    <property type="entry name" value="Znf_CCCH"/>
</dbReference>
<dbReference type="InterPro" id="IPR000504">
    <property type="entry name" value="RRM_dom"/>
</dbReference>
<evidence type="ECO:0000259" key="9">
    <source>
        <dbReference type="PROSITE" id="PS50102"/>
    </source>
</evidence>
<dbReference type="SUPFAM" id="SSF54928">
    <property type="entry name" value="RNA-binding domain, RBD"/>
    <property type="match status" value="2"/>
</dbReference>
<dbReference type="SMART" id="SM00360">
    <property type="entry name" value="RRM"/>
    <property type="match status" value="2"/>
</dbReference>
<evidence type="ECO:0000313" key="12">
    <source>
        <dbReference type="Proteomes" id="UP000008144"/>
    </source>
</evidence>
<dbReference type="STRING" id="7719.ENSCINP00000007207"/>
<dbReference type="CDD" id="cd12257">
    <property type="entry name" value="RRM1_RBM26_like"/>
    <property type="match status" value="1"/>
</dbReference>
<comment type="function">
    <text evidence="5">May be involved in the turnover of nuclear polyadenylated (pA+) RNA.</text>
</comment>
<dbReference type="SMART" id="SM00356">
    <property type="entry name" value="ZnF_C3H1"/>
    <property type="match status" value="1"/>
</dbReference>
<dbReference type="InterPro" id="IPR012677">
    <property type="entry name" value="Nucleotide-bd_a/b_plait_sf"/>
</dbReference>
<keyword evidence="1 7" id="KW-0479">Metal-binding</keyword>
<feature type="compositionally biased region" description="Basic residues" evidence="8">
    <location>
        <begin position="107"/>
        <end position="120"/>
    </location>
</feature>
<dbReference type="AlphaFoldDB" id="F7BHN6"/>